<dbReference type="EMBL" id="CAQQ02049886">
    <property type="status" value="NOT_ANNOTATED_CDS"/>
    <property type="molecule type" value="Genomic_DNA"/>
</dbReference>
<dbReference type="HOGENOM" id="CLU_1717807_0_0_1"/>
<name>T1GVL9_MEGSC</name>
<dbReference type="GO" id="GO:0008234">
    <property type="term" value="F:cysteine-type peptidase activity"/>
    <property type="evidence" value="ECO:0007669"/>
    <property type="project" value="UniProtKB-KW"/>
</dbReference>
<dbReference type="InterPro" id="IPR036440">
    <property type="entry name" value="Peptidase_C15-like_sf"/>
</dbReference>
<evidence type="ECO:0008006" key="7">
    <source>
        <dbReference type="Google" id="ProtNLM"/>
    </source>
</evidence>
<dbReference type="EMBL" id="CAQQ02049885">
    <property type="status" value="NOT_ANNOTATED_CDS"/>
    <property type="molecule type" value="Genomic_DNA"/>
</dbReference>
<dbReference type="EMBL" id="CAQQ02049893">
    <property type="status" value="NOT_ANNOTATED_CDS"/>
    <property type="molecule type" value="Genomic_DNA"/>
</dbReference>
<dbReference type="SUPFAM" id="SSF53182">
    <property type="entry name" value="Pyrrolidone carboxyl peptidase (pyroglutamate aminopeptidase)"/>
    <property type="match status" value="1"/>
</dbReference>
<protein>
    <recommendedName>
        <fullName evidence="7">Pyroglutamyl-peptidase I</fullName>
    </recommendedName>
</protein>
<organism evidence="5 6">
    <name type="scientific">Megaselia scalaris</name>
    <name type="common">Humpbacked fly</name>
    <name type="synonym">Phora scalaris</name>
    <dbReference type="NCBI Taxonomy" id="36166"/>
    <lineage>
        <taxon>Eukaryota</taxon>
        <taxon>Metazoa</taxon>
        <taxon>Ecdysozoa</taxon>
        <taxon>Arthropoda</taxon>
        <taxon>Hexapoda</taxon>
        <taxon>Insecta</taxon>
        <taxon>Pterygota</taxon>
        <taxon>Neoptera</taxon>
        <taxon>Endopterygota</taxon>
        <taxon>Diptera</taxon>
        <taxon>Brachycera</taxon>
        <taxon>Muscomorpha</taxon>
        <taxon>Platypezoidea</taxon>
        <taxon>Phoridae</taxon>
        <taxon>Megaseliini</taxon>
        <taxon>Megaselia</taxon>
    </lineage>
</organism>
<keyword evidence="4" id="KW-0788">Thiol protease</keyword>
<evidence type="ECO:0000256" key="3">
    <source>
        <dbReference type="ARBA" id="ARBA00022801"/>
    </source>
</evidence>
<dbReference type="InterPro" id="IPR016125">
    <property type="entry name" value="Peptidase_C15-like"/>
</dbReference>
<dbReference type="EMBL" id="CAQQ02049888">
    <property type="status" value="NOT_ANNOTATED_CDS"/>
    <property type="molecule type" value="Genomic_DNA"/>
</dbReference>
<dbReference type="GO" id="GO:0006508">
    <property type="term" value="P:proteolysis"/>
    <property type="evidence" value="ECO:0007669"/>
    <property type="project" value="UniProtKB-KW"/>
</dbReference>
<keyword evidence="3" id="KW-0378">Hydrolase</keyword>
<dbReference type="EMBL" id="CAQQ02049891">
    <property type="status" value="NOT_ANNOTATED_CDS"/>
    <property type="molecule type" value="Genomic_DNA"/>
</dbReference>
<dbReference type="EMBL" id="CAQQ02049890">
    <property type="status" value="NOT_ANNOTATED_CDS"/>
    <property type="molecule type" value="Genomic_DNA"/>
</dbReference>
<evidence type="ECO:0000256" key="4">
    <source>
        <dbReference type="ARBA" id="ARBA00022807"/>
    </source>
</evidence>
<accession>T1GVL9</accession>
<sequence length="153" mass="17370">MNDDQKLIFVTGFGPFVGHEEVNASWEAVKRLPDELDQRYLLKKLEVPVTYKDVDKIVEDIWKQKPYLVVHIGIDSRDYIAIEQNAPENNFPGLDVNNHHLEDGKAVLTNEGKSDCKLCTKLDTTDIVKKVGDQVNGPKIKHSETIESFLCGY</sequence>
<dbReference type="EMBL" id="CAQQ02049889">
    <property type="status" value="NOT_ANNOTATED_CDS"/>
    <property type="molecule type" value="Genomic_DNA"/>
</dbReference>
<dbReference type="Proteomes" id="UP000015102">
    <property type="component" value="Unassembled WGS sequence"/>
</dbReference>
<reference evidence="6" key="1">
    <citation type="submission" date="2013-02" db="EMBL/GenBank/DDBJ databases">
        <authorList>
            <person name="Hughes D."/>
        </authorList>
    </citation>
    <scope>NUCLEOTIDE SEQUENCE</scope>
    <source>
        <strain>Durham</strain>
        <strain evidence="6">NC isolate 2 -- Noor lab</strain>
    </source>
</reference>
<dbReference type="EnsemblMetazoa" id="MESCA007830-RA">
    <property type="protein sequence ID" value="MESCA007830-PA"/>
    <property type="gene ID" value="MESCA007830"/>
</dbReference>
<dbReference type="EMBL" id="CAQQ02049894">
    <property type="status" value="NOT_ANNOTATED_CDS"/>
    <property type="molecule type" value="Genomic_DNA"/>
</dbReference>
<dbReference type="EMBL" id="CAQQ02049892">
    <property type="status" value="NOT_ANNOTATED_CDS"/>
    <property type="molecule type" value="Genomic_DNA"/>
</dbReference>
<keyword evidence="2" id="KW-0645">Protease</keyword>
<evidence type="ECO:0000313" key="6">
    <source>
        <dbReference type="Proteomes" id="UP000015102"/>
    </source>
</evidence>
<dbReference type="PANTHER" id="PTHR23402:SF1">
    <property type="entry name" value="PYROGLUTAMYL-PEPTIDASE I"/>
    <property type="match status" value="1"/>
</dbReference>
<evidence type="ECO:0000313" key="5">
    <source>
        <dbReference type="EnsemblMetazoa" id="MESCA007830-PA"/>
    </source>
</evidence>
<keyword evidence="6" id="KW-1185">Reference proteome</keyword>
<proteinExistence type="inferred from homology"/>
<dbReference type="AlphaFoldDB" id="T1GVL9"/>
<dbReference type="Pfam" id="PF01470">
    <property type="entry name" value="Peptidase_C15"/>
    <property type="match status" value="1"/>
</dbReference>
<dbReference type="PANTHER" id="PTHR23402">
    <property type="entry name" value="PROTEASE FAMILY C15 PYROGLUTAMYL-PEPTIDASE I-RELATED"/>
    <property type="match status" value="1"/>
</dbReference>
<reference evidence="5" key="2">
    <citation type="submission" date="2015-06" db="UniProtKB">
        <authorList>
            <consortium name="EnsemblMetazoa"/>
        </authorList>
    </citation>
    <scope>IDENTIFICATION</scope>
</reference>
<dbReference type="EMBL" id="CAQQ02049887">
    <property type="status" value="NOT_ANNOTATED_CDS"/>
    <property type="molecule type" value="Genomic_DNA"/>
</dbReference>
<dbReference type="STRING" id="36166.T1GVL9"/>
<comment type="similarity">
    <text evidence="1">Belongs to the peptidase C15 family.</text>
</comment>
<dbReference type="Gene3D" id="3.40.630.20">
    <property type="entry name" value="Peptidase C15, pyroglutamyl peptidase I-like"/>
    <property type="match status" value="1"/>
</dbReference>
<evidence type="ECO:0000256" key="2">
    <source>
        <dbReference type="ARBA" id="ARBA00022670"/>
    </source>
</evidence>
<evidence type="ECO:0000256" key="1">
    <source>
        <dbReference type="ARBA" id="ARBA00006641"/>
    </source>
</evidence>